<feature type="domain" description="Large ribosomal subunit protein uL6 alpha-beta" evidence="6">
    <location>
        <begin position="11"/>
        <end position="82"/>
    </location>
</feature>
<evidence type="ECO:0000256" key="2">
    <source>
        <dbReference type="ARBA" id="ARBA00023274"/>
    </source>
</evidence>
<keyword evidence="1 3" id="KW-0689">Ribosomal protein</keyword>
<dbReference type="PIRSF" id="PIRSF002162">
    <property type="entry name" value="Ribosomal_L6"/>
    <property type="match status" value="1"/>
</dbReference>
<dbReference type="NCBIfam" id="TIGR03654">
    <property type="entry name" value="L6_bact"/>
    <property type="match status" value="1"/>
</dbReference>
<dbReference type="SUPFAM" id="SSF56053">
    <property type="entry name" value="Ribosomal protein L6"/>
    <property type="match status" value="2"/>
</dbReference>
<dbReference type="InterPro" id="IPR000702">
    <property type="entry name" value="Ribosomal_uL6-like"/>
</dbReference>
<proteinExistence type="inferred from homology"/>
<organism evidence="7 8">
    <name type="scientific">Arcanobacterium phocisimile</name>
    <dbReference type="NCBI Taxonomy" id="1302235"/>
    <lineage>
        <taxon>Bacteria</taxon>
        <taxon>Bacillati</taxon>
        <taxon>Actinomycetota</taxon>
        <taxon>Actinomycetes</taxon>
        <taxon>Actinomycetales</taxon>
        <taxon>Actinomycetaceae</taxon>
        <taxon>Arcanobacterium</taxon>
    </lineage>
</organism>
<dbReference type="EMBL" id="CP070228">
    <property type="protein sequence ID" value="QRV01821.1"/>
    <property type="molecule type" value="Genomic_DNA"/>
</dbReference>
<dbReference type="InterPro" id="IPR002358">
    <property type="entry name" value="Ribosomal_uL6_CS"/>
</dbReference>
<comment type="similarity">
    <text evidence="3 4">Belongs to the universal ribosomal protein uL6 family.</text>
</comment>
<name>A0ABX7IFB3_9ACTO</name>
<keyword evidence="8" id="KW-1185">Reference proteome</keyword>
<reference evidence="7 8" key="1">
    <citation type="submission" date="2021-02" db="EMBL/GenBank/DDBJ databases">
        <title>Complete Genome Sequence of Arcanobacterium phocisimile strain DSM 26142T from a harbour seal.</title>
        <authorList>
            <person name="Borowiak M."/>
            <person name="Alssahen M."/>
            <person name="Malorny B."/>
            <person name="Laemmler C."/>
            <person name="Siebert U."/>
            <person name="Ploetz M."/>
            <person name="Abdulmawjood A."/>
        </authorList>
    </citation>
    <scope>NUCLEOTIDE SEQUENCE [LARGE SCALE GENOMIC DNA]</scope>
    <source>
        <strain evidence="7 8">DSM 26142</strain>
    </source>
</reference>
<dbReference type="PANTHER" id="PTHR11655">
    <property type="entry name" value="60S/50S RIBOSOMAL PROTEIN L6/L9"/>
    <property type="match status" value="1"/>
</dbReference>
<dbReference type="PANTHER" id="PTHR11655:SF14">
    <property type="entry name" value="LARGE RIBOSOMAL SUBUNIT PROTEIN UL6M"/>
    <property type="match status" value="1"/>
</dbReference>
<dbReference type="InterPro" id="IPR020040">
    <property type="entry name" value="Ribosomal_uL6_a/b-dom"/>
</dbReference>
<dbReference type="Pfam" id="PF00347">
    <property type="entry name" value="Ribosomal_L6"/>
    <property type="match status" value="2"/>
</dbReference>
<evidence type="ECO:0000259" key="6">
    <source>
        <dbReference type="Pfam" id="PF00347"/>
    </source>
</evidence>
<keyword evidence="2 3" id="KW-0687">Ribonucleoprotein</keyword>
<dbReference type="InterPro" id="IPR036789">
    <property type="entry name" value="Ribosomal_uL6-like_a/b-dom_sf"/>
</dbReference>
<dbReference type="Gene3D" id="3.90.930.12">
    <property type="entry name" value="Ribosomal protein L6, alpha-beta domain"/>
    <property type="match status" value="2"/>
</dbReference>
<dbReference type="PROSITE" id="PS00525">
    <property type="entry name" value="RIBOSOMAL_L6_1"/>
    <property type="match status" value="1"/>
</dbReference>
<accession>A0ABX7IFB3</accession>
<comment type="function">
    <text evidence="3 5">This protein binds to the 23S rRNA, and is important in its secondary structure. It is located near the subunit interface in the base of the L7/L12 stalk, and near the tRNA binding site of the peptidyltransferase center.</text>
</comment>
<evidence type="ECO:0000256" key="4">
    <source>
        <dbReference type="RuleBase" id="RU003869"/>
    </source>
</evidence>
<sequence length="178" mass="19055">MSRIGKLPIAIPAGVEVKLDGNVISVKGPKGELSHTIPAPISVEVEEGMITVRRPDDARVSRSLHGLTRTLIANNIVGVTDGFTKALEIVGTGYRVVAKGSDLEFSLGYSHTIFVEAPEGITFAVEAPTKFSISGINKQLVGETAARIRKLRKPEPYKGKGIRYAGEHVRRKAGKAGK</sequence>
<evidence type="ECO:0000256" key="3">
    <source>
        <dbReference type="HAMAP-Rule" id="MF_01365"/>
    </source>
</evidence>
<keyword evidence="3 5" id="KW-0699">rRNA-binding</keyword>
<dbReference type="PRINTS" id="PR00059">
    <property type="entry name" value="RIBOSOMALL6"/>
</dbReference>
<gene>
    <name evidence="3 7" type="primary">rplF</name>
    <name evidence="7" type="ORF">JTE88_06950</name>
</gene>
<evidence type="ECO:0000313" key="8">
    <source>
        <dbReference type="Proteomes" id="UP000602653"/>
    </source>
</evidence>
<comment type="subunit">
    <text evidence="3">Part of the 50S ribosomal subunit.</text>
</comment>
<dbReference type="InterPro" id="IPR019906">
    <property type="entry name" value="Ribosomal_uL6_bac-type"/>
</dbReference>
<evidence type="ECO:0000256" key="5">
    <source>
        <dbReference type="RuleBase" id="RU003870"/>
    </source>
</evidence>
<keyword evidence="3 5" id="KW-0694">RNA-binding</keyword>
<dbReference type="HAMAP" id="MF_01365_B">
    <property type="entry name" value="Ribosomal_uL6_B"/>
    <property type="match status" value="1"/>
</dbReference>
<dbReference type="Proteomes" id="UP000602653">
    <property type="component" value="Chromosome"/>
</dbReference>
<protein>
    <recommendedName>
        <fullName evidence="3">Large ribosomal subunit protein uL6</fullName>
    </recommendedName>
</protein>
<dbReference type="GO" id="GO:0005840">
    <property type="term" value="C:ribosome"/>
    <property type="evidence" value="ECO:0007669"/>
    <property type="project" value="UniProtKB-KW"/>
</dbReference>
<evidence type="ECO:0000313" key="7">
    <source>
        <dbReference type="EMBL" id="QRV01821.1"/>
    </source>
</evidence>
<feature type="domain" description="Large ribosomal subunit protein uL6 alpha-beta" evidence="6">
    <location>
        <begin position="90"/>
        <end position="164"/>
    </location>
</feature>
<dbReference type="RefSeq" id="WP_204423870.1">
    <property type="nucleotide sequence ID" value="NZ_CP070228.1"/>
</dbReference>
<evidence type="ECO:0000256" key="1">
    <source>
        <dbReference type="ARBA" id="ARBA00022980"/>
    </source>
</evidence>